<dbReference type="Proteomes" id="UP001201273">
    <property type="component" value="Unassembled WGS sequence"/>
</dbReference>
<reference evidence="2 3" key="1">
    <citation type="journal article" date="2022" name="Environ. Microbiol. Rep.">
        <title>Eco-phylogenetic analyses reveal divergent evolution of vitamin B12 metabolism in the marine bacterial family 'Psychromonadaceae'.</title>
        <authorList>
            <person name="Jin X."/>
            <person name="Yang Y."/>
            <person name="Cao H."/>
            <person name="Gao B."/>
            <person name="Zhao Z."/>
        </authorList>
    </citation>
    <scope>NUCLEOTIDE SEQUENCE [LARGE SCALE GENOMIC DNA]</scope>
    <source>
        <strain evidence="2 3">MKS20</strain>
    </source>
</reference>
<keyword evidence="3" id="KW-1185">Reference proteome</keyword>
<evidence type="ECO:0000259" key="1">
    <source>
        <dbReference type="Pfam" id="PF09836"/>
    </source>
</evidence>
<sequence>MSESLRQLQHAFMDYLNTGETASFQPHVIAQGRITVDTRLAIYRNAYRIRLTETIETDHEVLGLYLGDDLFDQMTRGYIQQHPSTVPSLRDFCDALPTFLAQKMPFSEHPILADIAAFERRLLNAFDAPDAQRLGFSDLQQLPVPDWPRCQLRFHPSVQIYSCQSNAVEAWQSIKAEQTPTAPDYSATRHWLLWRGDTRLTEFISLAPFQHELLMGFIQGRNFAEQCELMMQFFDVEQAPQQVLSALQAWFEMGLIAKLQT</sequence>
<dbReference type="Gene3D" id="1.10.150.690">
    <property type="entry name" value="DUF2063"/>
    <property type="match status" value="1"/>
</dbReference>
<name>A0ABS8WF09_9GAMM</name>
<accession>A0ABS8WF09</accession>
<comment type="caution">
    <text evidence="2">The sequence shown here is derived from an EMBL/GenBank/DDBJ whole genome shotgun (WGS) entry which is preliminary data.</text>
</comment>
<dbReference type="Pfam" id="PF09836">
    <property type="entry name" value="DUF2063"/>
    <property type="match status" value="1"/>
</dbReference>
<evidence type="ECO:0000313" key="2">
    <source>
        <dbReference type="EMBL" id="MCE2596912.1"/>
    </source>
</evidence>
<dbReference type="InterPro" id="IPR044922">
    <property type="entry name" value="DUF2063_N_sf"/>
</dbReference>
<dbReference type="InterPro" id="IPR018640">
    <property type="entry name" value="DUF2063"/>
</dbReference>
<evidence type="ECO:0000313" key="3">
    <source>
        <dbReference type="Proteomes" id="UP001201273"/>
    </source>
</evidence>
<organism evidence="2 3">
    <name type="scientific">Motilimonas cestriensis</name>
    <dbReference type="NCBI Taxonomy" id="2742685"/>
    <lineage>
        <taxon>Bacteria</taxon>
        <taxon>Pseudomonadati</taxon>
        <taxon>Pseudomonadota</taxon>
        <taxon>Gammaproteobacteria</taxon>
        <taxon>Alteromonadales</taxon>
        <taxon>Alteromonadales genera incertae sedis</taxon>
        <taxon>Motilimonas</taxon>
    </lineage>
</organism>
<keyword evidence="2" id="KW-0238">DNA-binding</keyword>
<feature type="domain" description="Putative DNA-binding" evidence="1">
    <location>
        <begin position="7"/>
        <end position="100"/>
    </location>
</feature>
<dbReference type="GO" id="GO:0003677">
    <property type="term" value="F:DNA binding"/>
    <property type="evidence" value="ECO:0007669"/>
    <property type="project" value="UniProtKB-KW"/>
</dbReference>
<dbReference type="EMBL" id="JAIMJA010000027">
    <property type="protein sequence ID" value="MCE2596912.1"/>
    <property type="molecule type" value="Genomic_DNA"/>
</dbReference>
<dbReference type="RefSeq" id="WP_233054669.1">
    <property type="nucleotide sequence ID" value="NZ_JAIMJA010000027.1"/>
</dbReference>
<proteinExistence type="predicted"/>
<gene>
    <name evidence="2" type="ORF">K6Y31_19235</name>
</gene>
<protein>
    <submittedName>
        <fullName evidence="2">DNA-binding domain-containing protein</fullName>
    </submittedName>
</protein>